<proteinExistence type="predicted"/>
<organism evidence="1 2">
    <name type="scientific">Clostridium muellerianum</name>
    <dbReference type="NCBI Taxonomy" id="2716538"/>
    <lineage>
        <taxon>Bacteria</taxon>
        <taxon>Bacillati</taxon>
        <taxon>Bacillota</taxon>
        <taxon>Clostridia</taxon>
        <taxon>Eubacteriales</taxon>
        <taxon>Clostridiaceae</taxon>
        <taxon>Clostridium</taxon>
    </lineage>
</organism>
<dbReference type="EMBL" id="JABBNI010000063">
    <property type="protein sequence ID" value="NMM65126.1"/>
    <property type="molecule type" value="Genomic_DNA"/>
</dbReference>
<evidence type="ECO:0000313" key="1">
    <source>
        <dbReference type="EMBL" id="NMM65126.1"/>
    </source>
</evidence>
<reference evidence="1 2" key="1">
    <citation type="submission" date="2020-04" db="EMBL/GenBank/DDBJ databases">
        <authorList>
            <person name="Doyle D.A."/>
        </authorList>
    </citation>
    <scope>NUCLEOTIDE SEQUENCE [LARGE SCALE GENOMIC DNA]</scope>
    <source>
        <strain evidence="1 2">P21</strain>
    </source>
</reference>
<name>A0A7Y0EKG1_9CLOT</name>
<gene>
    <name evidence="1" type="ORF">HBE96_21310</name>
</gene>
<reference evidence="1 2" key="2">
    <citation type="submission" date="2020-06" db="EMBL/GenBank/DDBJ databases">
        <title>Complete Genome Sequence of Clostridium muelleri sp. nov. P21T, an Acid-Alcohol Producing Acetogen Isolated from Old Hay.</title>
        <authorList>
            <person name="Duncan K.E."/>
            <person name="Tanner R.S."/>
        </authorList>
    </citation>
    <scope>NUCLEOTIDE SEQUENCE [LARGE SCALE GENOMIC DNA]</scope>
    <source>
        <strain evidence="1 2">P21</strain>
    </source>
</reference>
<dbReference type="RefSeq" id="WP_169299715.1">
    <property type="nucleotide sequence ID" value="NZ_JABBNI010000063.1"/>
</dbReference>
<sequence>MRIIKTIKDIELLKEATVVDAGILGEIDKHFKHIYNNLGEGIPIEEFSLVDSGIIVLLEAGDNVADLEEIGLNSEDGGLLGVIPEWINEQKLADCTLITACILCNNEYALSIFLERGKFGKKVEKWISENM</sequence>
<dbReference type="Proteomes" id="UP000537131">
    <property type="component" value="Unassembled WGS sequence"/>
</dbReference>
<accession>A0A7Y0EKG1</accession>
<keyword evidence="2" id="KW-1185">Reference proteome</keyword>
<protein>
    <submittedName>
        <fullName evidence="1">Uncharacterized protein</fullName>
    </submittedName>
</protein>
<dbReference type="AlphaFoldDB" id="A0A7Y0EKG1"/>
<evidence type="ECO:0000313" key="2">
    <source>
        <dbReference type="Proteomes" id="UP000537131"/>
    </source>
</evidence>
<comment type="caution">
    <text evidence="1">The sequence shown here is derived from an EMBL/GenBank/DDBJ whole genome shotgun (WGS) entry which is preliminary data.</text>
</comment>